<evidence type="ECO:0000256" key="4">
    <source>
        <dbReference type="ARBA" id="ARBA00023125"/>
    </source>
</evidence>
<dbReference type="CDD" id="cd00086">
    <property type="entry name" value="homeodomain"/>
    <property type="match status" value="1"/>
</dbReference>
<comment type="similarity">
    <text evidence="2">Belongs to the paired homeobox family.</text>
</comment>
<evidence type="ECO:0000313" key="13">
    <source>
        <dbReference type="Proteomes" id="UP001174136"/>
    </source>
</evidence>
<accession>A0AA47M0D2</accession>
<feature type="compositionally biased region" description="Basic and acidic residues" evidence="9">
    <location>
        <begin position="148"/>
        <end position="157"/>
    </location>
</feature>
<dbReference type="GO" id="GO:0001706">
    <property type="term" value="P:endoderm formation"/>
    <property type="evidence" value="ECO:0007669"/>
    <property type="project" value="TreeGrafter"/>
</dbReference>
<dbReference type="AlphaFoldDB" id="A0AA47M0D2"/>
<dbReference type="FunFam" id="1.10.10.60:FF:000312">
    <property type="entry name" value="Mix-type homeobox gene 1"/>
    <property type="match status" value="1"/>
</dbReference>
<name>A0AA47M0D2_MERPO</name>
<evidence type="ECO:0000256" key="7">
    <source>
        <dbReference type="PROSITE-ProRule" id="PRU00108"/>
    </source>
</evidence>
<keyword evidence="13" id="KW-1185">Reference proteome</keyword>
<dbReference type="InterPro" id="IPR001356">
    <property type="entry name" value="HD"/>
</dbReference>
<evidence type="ECO:0000313" key="12">
    <source>
        <dbReference type="EMBL" id="KAK0131310.1"/>
    </source>
</evidence>
<dbReference type="Pfam" id="PF00046">
    <property type="entry name" value="Homeodomain"/>
    <property type="match status" value="1"/>
</dbReference>
<keyword evidence="10" id="KW-1133">Transmembrane helix</keyword>
<protein>
    <submittedName>
        <fullName evidence="12">Homeobox protein MIXL1</fullName>
    </submittedName>
</protein>
<feature type="compositionally biased region" description="Basic and acidic residues" evidence="9">
    <location>
        <begin position="374"/>
        <end position="390"/>
    </location>
</feature>
<dbReference type="GO" id="GO:0002244">
    <property type="term" value="P:hematopoietic progenitor cell differentiation"/>
    <property type="evidence" value="ECO:0007669"/>
    <property type="project" value="InterPro"/>
</dbReference>
<dbReference type="InterPro" id="IPR042917">
    <property type="entry name" value="MIXL1"/>
</dbReference>
<evidence type="ECO:0000256" key="8">
    <source>
        <dbReference type="RuleBase" id="RU000682"/>
    </source>
</evidence>
<comment type="caution">
    <text evidence="12">The sequence shown here is derived from an EMBL/GenBank/DDBJ whole genome shotgun (WGS) entry which is preliminary data.</text>
</comment>
<keyword evidence="4 7" id="KW-0238">DNA-binding</keyword>
<keyword evidence="5 7" id="KW-0371">Homeobox</keyword>
<evidence type="ECO:0000256" key="1">
    <source>
        <dbReference type="ARBA" id="ARBA00004123"/>
    </source>
</evidence>
<feature type="region of interest" description="Disordered" evidence="9">
    <location>
        <begin position="520"/>
        <end position="551"/>
    </location>
</feature>
<organism evidence="12 13">
    <name type="scientific">Merluccius polli</name>
    <name type="common">Benguela hake</name>
    <name type="synonym">Merluccius cadenati</name>
    <dbReference type="NCBI Taxonomy" id="89951"/>
    <lineage>
        <taxon>Eukaryota</taxon>
        <taxon>Metazoa</taxon>
        <taxon>Chordata</taxon>
        <taxon>Craniata</taxon>
        <taxon>Vertebrata</taxon>
        <taxon>Euteleostomi</taxon>
        <taxon>Actinopterygii</taxon>
        <taxon>Neopterygii</taxon>
        <taxon>Teleostei</taxon>
        <taxon>Neoteleostei</taxon>
        <taxon>Acanthomorphata</taxon>
        <taxon>Zeiogadaria</taxon>
        <taxon>Gadariae</taxon>
        <taxon>Gadiformes</taxon>
        <taxon>Gadoidei</taxon>
        <taxon>Merlucciidae</taxon>
        <taxon>Merluccius</taxon>
    </lineage>
</organism>
<dbReference type="Proteomes" id="UP001174136">
    <property type="component" value="Unassembled WGS sequence"/>
</dbReference>
<dbReference type="Gene3D" id="1.10.10.60">
    <property type="entry name" value="Homeodomain-like"/>
    <property type="match status" value="1"/>
</dbReference>
<dbReference type="PANTHER" id="PTHR47656">
    <property type="entry name" value="HOMEOBOX PROTEIN MIXL"/>
    <property type="match status" value="1"/>
</dbReference>
<feature type="domain" description="Homeobox" evidence="11">
    <location>
        <begin position="468"/>
        <end position="528"/>
    </location>
</feature>
<dbReference type="InterPro" id="IPR009057">
    <property type="entry name" value="Homeodomain-like_sf"/>
</dbReference>
<feature type="region of interest" description="Disordered" evidence="9">
    <location>
        <begin position="368"/>
        <end position="403"/>
    </location>
</feature>
<dbReference type="GO" id="GO:0001228">
    <property type="term" value="F:DNA-binding transcription activator activity, RNA polymerase II-specific"/>
    <property type="evidence" value="ECO:0007669"/>
    <property type="project" value="InterPro"/>
</dbReference>
<feature type="compositionally biased region" description="Low complexity" evidence="9">
    <location>
        <begin position="528"/>
        <end position="539"/>
    </location>
</feature>
<proteinExistence type="inferred from homology"/>
<evidence type="ECO:0000256" key="10">
    <source>
        <dbReference type="SAM" id="Phobius"/>
    </source>
</evidence>
<keyword evidence="6 7" id="KW-0539">Nucleus</keyword>
<comment type="subcellular location">
    <subcellularLocation>
        <location evidence="1 7 8">Nucleus</location>
    </subcellularLocation>
</comment>
<keyword evidence="10" id="KW-0472">Membrane</keyword>
<keyword evidence="3" id="KW-0217">Developmental protein</keyword>
<gene>
    <name evidence="12" type="primary">MIXL1_1</name>
    <name evidence="12" type="ORF">N1851_033996</name>
</gene>
<feature type="compositionally biased region" description="Basic and acidic residues" evidence="9">
    <location>
        <begin position="579"/>
        <end position="594"/>
    </location>
</feature>
<keyword evidence="10" id="KW-0812">Transmembrane</keyword>
<evidence type="ECO:0000256" key="2">
    <source>
        <dbReference type="ARBA" id="ARBA00005733"/>
    </source>
</evidence>
<dbReference type="GO" id="GO:0005634">
    <property type="term" value="C:nucleus"/>
    <property type="evidence" value="ECO:0007669"/>
    <property type="project" value="UniProtKB-SubCell"/>
</dbReference>
<evidence type="ECO:0000256" key="6">
    <source>
        <dbReference type="ARBA" id="ARBA00023242"/>
    </source>
</evidence>
<evidence type="ECO:0000259" key="11">
    <source>
        <dbReference type="PROSITE" id="PS50071"/>
    </source>
</evidence>
<feature type="region of interest" description="Disordered" evidence="9">
    <location>
        <begin position="570"/>
        <end position="594"/>
    </location>
</feature>
<dbReference type="PROSITE" id="PS50071">
    <property type="entry name" value="HOMEOBOX_2"/>
    <property type="match status" value="1"/>
</dbReference>
<evidence type="ECO:0000256" key="9">
    <source>
        <dbReference type="SAM" id="MobiDB-lite"/>
    </source>
</evidence>
<evidence type="ECO:0000256" key="3">
    <source>
        <dbReference type="ARBA" id="ARBA00022473"/>
    </source>
</evidence>
<feature type="DNA-binding region" description="Homeobox" evidence="7">
    <location>
        <begin position="470"/>
        <end position="529"/>
    </location>
</feature>
<feature type="transmembrane region" description="Helical" evidence="10">
    <location>
        <begin position="253"/>
        <end position="274"/>
    </location>
</feature>
<dbReference type="SUPFAM" id="SSF46689">
    <property type="entry name" value="Homeodomain-like"/>
    <property type="match status" value="1"/>
</dbReference>
<reference evidence="12" key="1">
    <citation type="journal article" date="2023" name="Front. Mar. Sci.">
        <title>A new Merluccius polli reference genome to investigate the effects of global change in West African waters.</title>
        <authorList>
            <person name="Mateo J.L."/>
            <person name="Blanco-Fernandez C."/>
            <person name="Garcia-Vazquez E."/>
            <person name="Machado-Schiaffino G."/>
        </authorList>
    </citation>
    <scope>NUCLEOTIDE SEQUENCE</scope>
    <source>
        <strain evidence="12">C29</strain>
        <tissue evidence="12">Fin</tissue>
    </source>
</reference>
<dbReference type="PANTHER" id="PTHR47656:SF1">
    <property type="entry name" value="HOMEOBOX PROTEIN MIXL1"/>
    <property type="match status" value="1"/>
</dbReference>
<dbReference type="EMBL" id="JAOPHQ010006551">
    <property type="protein sequence ID" value="KAK0131310.1"/>
    <property type="molecule type" value="Genomic_DNA"/>
</dbReference>
<dbReference type="GO" id="GO:0000978">
    <property type="term" value="F:RNA polymerase II cis-regulatory region sequence-specific DNA binding"/>
    <property type="evidence" value="ECO:0007669"/>
    <property type="project" value="TreeGrafter"/>
</dbReference>
<evidence type="ECO:0000256" key="5">
    <source>
        <dbReference type="ARBA" id="ARBA00023155"/>
    </source>
</evidence>
<dbReference type="SMART" id="SM00389">
    <property type="entry name" value="HOX"/>
    <property type="match status" value="1"/>
</dbReference>
<feature type="region of interest" description="Disordered" evidence="9">
    <location>
        <begin position="134"/>
        <end position="161"/>
    </location>
</feature>
<sequence length="742" mass="82611">MGWELGLYRISTKVDGNVAQRGEAALIKACSPPPPQLLASRVACTTPSSACFCRAALGGTQLVWELNMDIERMPKSMDCPPPTKTFMPLDLVELLHVLLVMLILELPDEAQLLLGTVGCLPGFRAATAGQRRGVASRLRPGPPVVMERPPHDNRRLGGDSAHLSPQNRECIAAAGSSSRAWTHWWWWWWWWVGTAPPPPPPPSVIFNPTAPAVAMHFPNCEMTLSSGGNTFEEPQRHGVQLLQVKPPFRLHGGFVRLAVFPILGFGGAGARLLLVRRRHRRRFGPGGSGVWLRDAARFALGVRAEGEAVDGDLEPARVAIVEVAALNLRRHRAAECQPRRPRTYFRFNLAEVPPTTMMMMMMMGRPFTRPKRHPTFDPRDETRKGVDIKSRSPPPRHFTHTHTGKTDLRSIMSTVHGNHRIEDMSHFQMYHEGTMGMNSMHSDYGVPVPDSGKYFNPAAPRADSMALLTHRRKRTNFSPQQIEVLEKVYADTKYPDIYLRERLEALTGLPESRIQVWFQNRRAKSRRQVSSSSVSSSKANGPTASPPAPFAQLQNRMAPDLLGLTHFPLDGGFRPTRRPCKDEENRTTSTTKERVYDHASAPSCVYDAASPEKRELSVVVPCVTSPFPRTHHQHYANADAKAKAAQHPCARPGDAAPKLLVEYDNYPPNKTIGPEMKVVIPPIPTRNDFNRSPPKTCQVQPQVQSQDALCRFSPIHASETRDFSDSDSDWETGAMAGFGGFM</sequence>